<dbReference type="InterPro" id="IPR010780">
    <property type="entry name" value="DUF1375"/>
</dbReference>
<gene>
    <name evidence="2" type="ORF">GT409_02315</name>
</gene>
<accession>A0A6P1M3B5</accession>
<feature type="compositionally biased region" description="Polar residues" evidence="1">
    <location>
        <begin position="105"/>
        <end position="123"/>
    </location>
</feature>
<keyword evidence="3" id="KW-1185">Reference proteome</keyword>
<proteinExistence type="predicted"/>
<organism evidence="2 3">
    <name type="scientific">Tichowtungia aerotolerans</name>
    <dbReference type="NCBI Taxonomy" id="2697043"/>
    <lineage>
        <taxon>Bacteria</taxon>
        <taxon>Pseudomonadati</taxon>
        <taxon>Kiritimatiellota</taxon>
        <taxon>Tichowtungiia</taxon>
        <taxon>Tichowtungiales</taxon>
        <taxon>Tichowtungiaceae</taxon>
        <taxon>Tichowtungia</taxon>
    </lineage>
</organism>
<dbReference type="Pfam" id="PF07119">
    <property type="entry name" value="DUF1375"/>
    <property type="match status" value="1"/>
</dbReference>
<sequence>MKKILTTNIWRTCVCCIAMTLSGCAMEMIGERFYDPKPVGVYPSTRLDASLIHDSCSGGTFLFPEPNYWATPIIFCDLPFSVIADTLFLPADVIKKSRYEKNENKSNQSSEPTRTTPADEGNN</sequence>
<reference evidence="2 3" key="1">
    <citation type="submission" date="2020-01" db="EMBL/GenBank/DDBJ databases">
        <title>Ponticoccus aerotolerans gen. nov., sp. nov., an anaerobic bacterium and proposal of Ponticoccusceae fam. nov., Ponticoccusles ord. nov. and Ponticoccuse classis nov. in the phylum Kiritimatiellaeota.</title>
        <authorList>
            <person name="Zhou L.Y."/>
            <person name="Du Z.J."/>
        </authorList>
    </citation>
    <scope>NUCLEOTIDE SEQUENCE [LARGE SCALE GENOMIC DNA]</scope>
    <source>
        <strain evidence="2 3">S-5007</strain>
    </source>
</reference>
<dbReference type="PROSITE" id="PS51257">
    <property type="entry name" value="PROKAR_LIPOPROTEIN"/>
    <property type="match status" value="1"/>
</dbReference>
<dbReference type="Proteomes" id="UP000464954">
    <property type="component" value="Chromosome"/>
</dbReference>
<dbReference type="RefSeq" id="WP_160626560.1">
    <property type="nucleotide sequence ID" value="NZ_CP047593.1"/>
</dbReference>
<name>A0A6P1M3B5_9BACT</name>
<evidence type="ECO:0000256" key="1">
    <source>
        <dbReference type="SAM" id="MobiDB-lite"/>
    </source>
</evidence>
<keyword evidence="2" id="KW-0449">Lipoprotein</keyword>
<protein>
    <submittedName>
        <fullName evidence="2">YceK/YidQ family lipoprotein</fullName>
    </submittedName>
</protein>
<evidence type="ECO:0000313" key="3">
    <source>
        <dbReference type="Proteomes" id="UP000464954"/>
    </source>
</evidence>
<feature type="region of interest" description="Disordered" evidence="1">
    <location>
        <begin position="100"/>
        <end position="123"/>
    </location>
</feature>
<dbReference type="EMBL" id="CP047593">
    <property type="protein sequence ID" value="QHI68337.1"/>
    <property type="molecule type" value="Genomic_DNA"/>
</dbReference>
<dbReference type="KEGG" id="taer:GT409_02315"/>
<evidence type="ECO:0000313" key="2">
    <source>
        <dbReference type="EMBL" id="QHI68337.1"/>
    </source>
</evidence>
<dbReference type="AlphaFoldDB" id="A0A6P1M3B5"/>